<sequence>MNDWIRQRKEARRQDFTRRFKSSVIVGQSLALLWVLLTIKITGKYHYEPDTLILNFELALLGLILLYGLWTWLKGR</sequence>
<feature type="transmembrane region" description="Helical" evidence="1">
    <location>
        <begin position="20"/>
        <end position="41"/>
    </location>
</feature>
<reference evidence="2" key="1">
    <citation type="journal article" date="2015" name="Nature">
        <title>Complex archaea that bridge the gap between prokaryotes and eukaryotes.</title>
        <authorList>
            <person name="Spang A."/>
            <person name="Saw J.H."/>
            <person name="Jorgensen S.L."/>
            <person name="Zaremba-Niedzwiedzka K."/>
            <person name="Martijn J."/>
            <person name="Lind A.E."/>
            <person name="van Eijk R."/>
            <person name="Schleper C."/>
            <person name="Guy L."/>
            <person name="Ettema T.J."/>
        </authorList>
    </citation>
    <scope>NUCLEOTIDE SEQUENCE</scope>
</reference>
<dbReference type="AlphaFoldDB" id="A0A0F9MSA6"/>
<evidence type="ECO:0000313" key="2">
    <source>
        <dbReference type="EMBL" id="KKM72117.1"/>
    </source>
</evidence>
<gene>
    <name evidence="2" type="ORF">LCGC14_1423750</name>
</gene>
<protein>
    <submittedName>
        <fullName evidence="2">Uncharacterized protein</fullName>
    </submittedName>
</protein>
<evidence type="ECO:0000256" key="1">
    <source>
        <dbReference type="SAM" id="Phobius"/>
    </source>
</evidence>
<keyword evidence="1" id="KW-1133">Transmembrane helix</keyword>
<proteinExistence type="predicted"/>
<keyword evidence="1" id="KW-0472">Membrane</keyword>
<comment type="caution">
    <text evidence="2">The sequence shown here is derived from an EMBL/GenBank/DDBJ whole genome shotgun (WGS) entry which is preliminary data.</text>
</comment>
<dbReference type="EMBL" id="LAZR01009526">
    <property type="protein sequence ID" value="KKM72117.1"/>
    <property type="molecule type" value="Genomic_DNA"/>
</dbReference>
<name>A0A0F9MSA6_9ZZZZ</name>
<accession>A0A0F9MSA6</accession>
<organism evidence="2">
    <name type="scientific">marine sediment metagenome</name>
    <dbReference type="NCBI Taxonomy" id="412755"/>
    <lineage>
        <taxon>unclassified sequences</taxon>
        <taxon>metagenomes</taxon>
        <taxon>ecological metagenomes</taxon>
    </lineage>
</organism>
<keyword evidence="1" id="KW-0812">Transmembrane</keyword>
<feature type="transmembrane region" description="Helical" evidence="1">
    <location>
        <begin position="53"/>
        <end position="73"/>
    </location>
</feature>